<evidence type="ECO:0000313" key="1">
    <source>
        <dbReference type="EMBL" id="KEQ35412.1"/>
    </source>
</evidence>
<dbReference type="Proteomes" id="UP000028090">
    <property type="component" value="Unassembled WGS sequence"/>
</dbReference>
<dbReference type="PATRIC" id="fig|28037.95.peg.858"/>
<comment type="caution">
    <text evidence="1">The sequence shown here is derived from an EMBL/GenBank/DDBJ whole genome shotgun (WGS) entry which is preliminary data.</text>
</comment>
<organism evidence="1 2">
    <name type="scientific">Streptococcus mitis</name>
    <dbReference type="NCBI Taxonomy" id="28037"/>
    <lineage>
        <taxon>Bacteria</taxon>
        <taxon>Bacillati</taxon>
        <taxon>Bacillota</taxon>
        <taxon>Bacilli</taxon>
        <taxon>Lactobacillales</taxon>
        <taxon>Streptococcaceae</taxon>
        <taxon>Streptococcus</taxon>
        <taxon>Streptococcus mitis group</taxon>
    </lineage>
</organism>
<protein>
    <submittedName>
        <fullName evidence="1">Uncharacterized protein</fullName>
    </submittedName>
</protein>
<evidence type="ECO:0000313" key="2">
    <source>
        <dbReference type="Proteomes" id="UP000028090"/>
    </source>
</evidence>
<sequence length="44" mass="5030">MLKIVSYFQFSLIASHFGMILQESMIVETSNSSIAKASVRKHWL</sequence>
<dbReference type="EMBL" id="JPFU01000012">
    <property type="protein sequence ID" value="KEQ35412.1"/>
    <property type="molecule type" value="Genomic_DNA"/>
</dbReference>
<accession>A0A081PXI9</accession>
<gene>
    <name evidence="1" type="ORF">SK629_0921</name>
</gene>
<dbReference type="AlphaFoldDB" id="A0A081PXI9"/>
<name>A0A081PXI9_STRMT</name>
<reference evidence="1 2" key="1">
    <citation type="submission" date="2014-05" db="EMBL/GenBank/DDBJ databases">
        <authorList>
            <person name="Daugherty S.C."/>
            <person name="Tallon L.J."/>
            <person name="Sadzewicz L."/>
            <person name="Kilian M."/>
            <person name="Tettelin H."/>
        </authorList>
    </citation>
    <scope>NUCLEOTIDE SEQUENCE [LARGE SCALE GENOMIC DNA]</scope>
    <source>
        <strain evidence="1 2">SK629</strain>
    </source>
</reference>
<proteinExistence type="predicted"/>